<dbReference type="SUPFAM" id="SSF53474">
    <property type="entry name" value="alpha/beta-Hydrolases"/>
    <property type="match status" value="1"/>
</dbReference>
<gene>
    <name evidence="3" type="ORF">GGR25_000835</name>
</gene>
<dbReference type="Proteomes" id="UP000553963">
    <property type="component" value="Unassembled WGS sequence"/>
</dbReference>
<dbReference type="GO" id="GO:0016787">
    <property type="term" value="F:hydrolase activity"/>
    <property type="evidence" value="ECO:0007669"/>
    <property type="project" value="UniProtKB-KW"/>
</dbReference>
<reference evidence="3 4" key="1">
    <citation type="submission" date="2020-08" db="EMBL/GenBank/DDBJ databases">
        <title>Genomic Encyclopedia of Type Strains, Phase IV (KMG-IV): sequencing the most valuable type-strain genomes for metagenomic binning, comparative biology and taxonomic classification.</title>
        <authorList>
            <person name="Goeker M."/>
        </authorList>
    </citation>
    <scope>NUCLEOTIDE SEQUENCE [LARGE SCALE GENOMIC DNA]</scope>
    <source>
        <strain evidence="3 4">DSM 25966</strain>
    </source>
</reference>
<accession>A0A840AN20</accession>
<organism evidence="3 4">
    <name type="scientific">Kaistia hirudinis</name>
    <dbReference type="NCBI Taxonomy" id="1293440"/>
    <lineage>
        <taxon>Bacteria</taxon>
        <taxon>Pseudomonadati</taxon>
        <taxon>Pseudomonadota</taxon>
        <taxon>Alphaproteobacteria</taxon>
        <taxon>Hyphomicrobiales</taxon>
        <taxon>Kaistiaceae</taxon>
        <taxon>Kaistia</taxon>
    </lineage>
</organism>
<dbReference type="InterPro" id="IPR013094">
    <property type="entry name" value="AB_hydrolase_3"/>
</dbReference>
<name>A0A840AN20_9HYPH</name>
<evidence type="ECO:0000256" key="1">
    <source>
        <dbReference type="ARBA" id="ARBA00022801"/>
    </source>
</evidence>
<keyword evidence="4" id="KW-1185">Reference proteome</keyword>
<dbReference type="EC" id="3.1.1.-" evidence="3"/>
<dbReference type="InterPro" id="IPR029058">
    <property type="entry name" value="AB_hydrolase_fold"/>
</dbReference>
<dbReference type="AlphaFoldDB" id="A0A840AN20"/>
<proteinExistence type="predicted"/>
<evidence type="ECO:0000313" key="4">
    <source>
        <dbReference type="Proteomes" id="UP000553963"/>
    </source>
</evidence>
<feature type="domain" description="Alpha/beta hydrolase fold-3" evidence="2">
    <location>
        <begin position="97"/>
        <end position="301"/>
    </location>
</feature>
<evidence type="ECO:0000259" key="2">
    <source>
        <dbReference type="Pfam" id="PF07859"/>
    </source>
</evidence>
<comment type="caution">
    <text evidence="3">The sequence shown here is derived from an EMBL/GenBank/DDBJ whole genome shotgun (WGS) entry which is preliminary data.</text>
</comment>
<dbReference type="PANTHER" id="PTHR48081">
    <property type="entry name" value="AB HYDROLASE SUPERFAMILY PROTEIN C4A8.06C"/>
    <property type="match status" value="1"/>
</dbReference>
<protein>
    <submittedName>
        <fullName evidence="3">Acetyl esterase</fullName>
        <ecNumber evidence="3">3.1.1.-</ecNumber>
    </submittedName>
</protein>
<dbReference type="RefSeq" id="WP_183397435.1">
    <property type="nucleotide sequence ID" value="NZ_JACIDS010000001.1"/>
</dbReference>
<keyword evidence="1 3" id="KW-0378">Hydrolase</keyword>
<dbReference type="InterPro" id="IPR050300">
    <property type="entry name" value="GDXG_lipolytic_enzyme"/>
</dbReference>
<evidence type="ECO:0000313" key="3">
    <source>
        <dbReference type="EMBL" id="MBB3929816.1"/>
    </source>
</evidence>
<sequence length="324" mass="33990">MAGETKAGADWAYPAELSPEANAAMAFIATLADGLPPLSELDSEEAKRLTNPLSAAYSQSALKGLATITRTTLPLAGGAMPVHVIDAAPGTPQPLFIFVHGGGWVLLRPDAFDHVCEDIAVALGCKVVSLDYPVAPQAPCPKPLDACVEAVRYLKAHGVPGLAIEGATYIGGDSAGANLSLGTLLRLKGDAASPDAGVLFYGVFDDDHTTRSHQVYGDGRFYLSTADMDWFWRYYTEGVPEAALAEARLLHADLAGLPPLFLAAAELDPLRDDTTNLADRLEAAGVAHELHLIAGGLHGCINFASYYPSVAATHAAIARFLGRS</sequence>
<dbReference type="Pfam" id="PF07859">
    <property type="entry name" value="Abhydrolase_3"/>
    <property type="match status" value="1"/>
</dbReference>
<dbReference type="PANTHER" id="PTHR48081:SF8">
    <property type="entry name" value="ALPHA_BETA HYDROLASE FOLD-3 DOMAIN-CONTAINING PROTEIN-RELATED"/>
    <property type="match status" value="1"/>
</dbReference>
<dbReference type="EMBL" id="JACIDS010000001">
    <property type="protein sequence ID" value="MBB3929816.1"/>
    <property type="molecule type" value="Genomic_DNA"/>
</dbReference>
<dbReference type="Gene3D" id="3.40.50.1820">
    <property type="entry name" value="alpha/beta hydrolase"/>
    <property type="match status" value="1"/>
</dbReference>